<comment type="caution">
    <text evidence="3">The sequence shown here is derived from an EMBL/GenBank/DDBJ whole genome shotgun (WGS) entry which is preliminary data.</text>
</comment>
<dbReference type="Proteomes" id="UP000614216">
    <property type="component" value="Unassembled WGS sequence"/>
</dbReference>
<reference evidence="3" key="1">
    <citation type="submission" date="2021-01" db="EMBL/GenBank/DDBJ databases">
        <title>Fulvivirga kasyanovii gen. nov., sp nov., a novel member of the phylum Bacteroidetes isolated from seawater in a mussel farm.</title>
        <authorList>
            <person name="Zhao L.-H."/>
            <person name="Wang Z.-J."/>
        </authorList>
    </citation>
    <scope>NUCLEOTIDE SEQUENCE</scope>
    <source>
        <strain evidence="3">29W222</strain>
    </source>
</reference>
<dbReference type="EMBL" id="JAEUGD010000064">
    <property type="protein sequence ID" value="MBL6448634.1"/>
    <property type="molecule type" value="Genomic_DNA"/>
</dbReference>
<name>A0A937FZ28_9BACT</name>
<feature type="signal peptide" evidence="2">
    <location>
        <begin position="1"/>
        <end position="18"/>
    </location>
</feature>
<protein>
    <recommendedName>
        <fullName evidence="5">DUF4836 domain-containing protein</fullName>
    </recommendedName>
</protein>
<keyword evidence="2" id="KW-0732">Signal</keyword>
<evidence type="ECO:0000313" key="4">
    <source>
        <dbReference type="Proteomes" id="UP000614216"/>
    </source>
</evidence>
<evidence type="ECO:0000256" key="1">
    <source>
        <dbReference type="SAM" id="Coils"/>
    </source>
</evidence>
<keyword evidence="1" id="KW-0175">Coiled coil</keyword>
<evidence type="ECO:0008006" key="5">
    <source>
        <dbReference type="Google" id="ProtNLM"/>
    </source>
</evidence>
<proteinExistence type="predicted"/>
<dbReference type="RefSeq" id="WP_202858169.1">
    <property type="nucleotide sequence ID" value="NZ_JAEUGD010000064.1"/>
</dbReference>
<feature type="chain" id="PRO_5037550904" description="DUF4836 domain-containing protein" evidence="2">
    <location>
        <begin position="19"/>
        <end position="714"/>
    </location>
</feature>
<feature type="coiled-coil region" evidence="1">
    <location>
        <begin position="225"/>
        <end position="256"/>
    </location>
</feature>
<accession>A0A937FZ28</accession>
<evidence type="ECO:0000256" key="2">
    <source>
        <dbReference type="SAM" id="SignalP"/>
    </source>
</evidence>
<evidence type="ECO:0000313" key="3">
    <source>
        <dbReference type="EMBL" id="MBL6448634.1"/>
    </source>
</evidence>
<sequence length="714" mass="82388">MKYLLLICALFSFTFNQAQDLREHIPYNATFVGSIDGSKILESVTISELDNSKLGKEMLKAFSKESGQELSSIEDIGINTNATTYFYFEKNDSLSYTVLLVPLKEPQFLEQAFIHDKAKIMQNNNYKYVQADNNSYVAWDNNKMVFVIGYSNDEYFTDYDFSTIETELKEVSEESAEGQVSEVEEVMEATEQPEQELTYDDLPYLYNYSLHLYASNYYYFSEDLKQAAKNNNSDFLEQLEEQVEQLKGYIAEIDSISNPDPENLDNFISNRAYFLKQAALSFEDPSDREYAQKLIDEATYYSDSFKVYESPYNYDDTSYLDHYDEKRVLESKWTAYMLHKTMVPAQKSIMKNKQYTAQFDSKAVINIWNSHLGNTMSEIYSGMYNALQGYPKSLDEMMGGYGEFSANLYLEGPEARISVDMELSDEFADIYQRMGNQKINSNFFKYLNEDKLLGYMSYNVNFKNTLEEYPRLLAKTYGPLMEGKMQDEIAIGADLFSLLLDEEAVAKLIKGDALLAFTGINEKEVTYTDYEYDEDYNYTAVEKTKTEKLPDFILMASTEEMSLTKNIIAYLVKKQLVEAENGYYKIKDKKSELPLEVYFAIKNDIFFLTTSASDISDIINDRYTAKLSGKHKKVIKQGNFSAFFNGKRFGEAFPVETNMPNKKIAEYAVKNASDFYLKSSKIKNKTMHGELIMEVPANHKSTISYLLDFIEHID</sequence>
<gene>
    <name evidence="3" type="ORF">JMN32_20145</name>
</gene>
<dbReference type="AlphaFoldDB" id="A0A937FZ28"/>
<organism evidence="3 4">
    <name type="scientific">Fulvivirga marina</name>
    <dbReference type="NCBI Taxonomy" id="2494733"/>
    <lineage>
        <taxon>Bacteria</taxon>
        <taxon>Pseudomonadati</taxon>
        <taxon>Bacteroidota</taxon>
        <taxon>Cytophagia</taxon>
        <taxon>Cytophagales</taxon>
        <taxon>Fulvivirgaceae</taxon>
        <taxon>Fulvivirga</taxon>
    </lineage>
</organism>
<keyword evidence="4" id="KW-1185">Reference proteome</keyword>